<gene>
    <name evidence="3" type="ORF">ENP70_04965</name>
</gene>
<feature type="region of interest" description="Disordered" evidence="1">
    <location>
        <begin position="42"/>
        <end position="62"/>
    </location>
</feature>
<sequence>MINYLWLFVVALGPILLGVAVFYAIMRQRRLSARERINQDAATREMYEKDERADTSPYGGNR</sequence>
<proteinExistence type="predicted"/>
<keyword evidence="2" id="KW-0472">Membrane</keyword>
<evidence type="ECO:0000256" key="1">
    <source>
        <dbReference type="SAM" id="MobiDB-lite"/>
    </source>
</evidence>
<organism evidence="3">
    <name type="scientific">Agrobacterium albertimagni</name>
    <dbReference type="NCBI Taxonomy" id="147266"/>
    <lineage>
        <taxon>Bacteria</taxon>
        <taxon>Pseudomonadati</taxon>
        <taxon>Pseudomonadota</taxon>
        <taxon>Alphaproteobacteria</taxon>
        <taxon>Hyphomicrobiales</taxon>
        <taxon>Rhizobiaceae</taxon>
        <taxon>Rhizobium/Agrobacterium group</taxon>
        <taxon>Agrobacterium</taxon>
    </lineage>
</organism>
<evidence type="ECO:0000256" key="2">
    <source>
        <dbReference type="SAM" id="Phobius"/>
    </source>
</evidence>
<comment type="caution">
    <text evidence="3">The sequence shown here is derived from an EMBL/GenBank/DDBJ whole genome shotgun (WGS) entry which is preliminary data.</text>
</comment>
<name>A0A7C1T3R1_9HYPH</name>
<keyword evidence="2" id="KW-0812">Transmembrane</keyword>
<feature type="compositionally biased region" description="Basic and acidic residues" evidence="1">
    <location>
        <begin position="42"/>
        <end position="54"/>
    </location>
</feature>
<dbReference type="AlphaFoldDB" id="A0A7C1T3R1"/>
<dbReference type="EMBL" id="DSKI01000265">
    <property type="protein sequence ID" value="HEB43046.1"/>
    <property type="molecule type" value="Genomic_DNA"/>
</dbReference>
<reference evidence="3" key="1">
    <citation type="journal article" date="2020" name="mSystems">
        <title>Genome- and Community-Level Interaction Insights into Carbon Utilization and Element Cycling Functions of Hydrothermarchaeota in Hydrothermal Sediment.</title>
        <authorList>
            <person name="Zhou Z."/>
            <person name="Liu Y."/>
            <person name="Xu W."/>
            <person name="Pan J."/>
            <person name="Luo Z.H."/>
            <person name="Li M."/>
        </authorList>
    </citation>
    <scope>NUCLEOTIDE SEQUENCE [LARGE SCALE GENOMIC DNA]</scope>
    <source>
        <strain evidence="3">SpSt-243</strain>
    </source>
</reference>
<accession>A0A7C1T3R1</accession>
<evidence type="ECO:0000313" key="3">
    <source>
        <dbReference type="EMBL" id="HEB43046.1"/>
    </source>
</evidence>
<protein>
    <submittedName>
        <fullName evidence="3">Uncharacterized protein</fullName>
    </submittedName>
</protein>
<keyword evidence="2" id="KW-1133">Transmembrane helix</keyword>
<feature type="transmembrane region" description="Helical" evidence="2">
    <location>
        <begin position="6"/>
        <end position="26"/>
    </location>
</feature>